<dbReference type="InterPro" id="IPR029071">
    <property type="entry name" value="Ubiquitin-like_domsf"/>
</dbReference>
<feature type="domain" description="Ubiquitin-like" evidence="1">
    <location>
        <begin position="1"/>
        <end position="56"/>
    </location>
</feature>
<dbReference type="EMBL" id="JAPWTJ010003398">
    <property type="protein sequence ID" value="KAJ8957303.1"/>
    <property type="molecule type" value="Genomic_DNA"/>
</dbReference>
<proteinExistence type="predicted"/>
<reference evidence="2" key="1">
    <citation type="journal article" date="2023" name="Insect Mol. Biol.">
        <title>Genome sequencing provides insights into the evolution of gene families encoding plant cell wall-degrading enzymes in longhorned beetles.</title>
        <authorList>
            <person name="Shin N.R."/>
            <person name="Okamura Y."/>
            <person name="Kirsch R."/>
            <person name="Pauchet Y."/>
        </authorList>
    </citation>
    <scope>NUCLEOTIDE SEQUENCE</scope>
    <source>
        <strain evidence="2">MMC_N1</strain>
    </source>
</reference>
<keyword evidence="3" id="KW-1185">Reference proteome</keyword>
<protein>
    <recommendedName>
        <fullName evidence="1">Ubiquitin-like domain-containing protein</fullName>
    </recommendedName>
</protein>
<dbReference type="Gene3D" id="3.10.20.90">
    <property type="entry name" value="Phosphatidylinositol 3-kinase Catalytic Subunit, Chain A, domain 1"/>
    <property type="match status" value="1"/>
</dbReference>
<comment type="caution">
    <text evidence="2">The sequence shown here is derived from an EMBL/GenBank/DDBJ whole genome shotgun (WGS) entry which is preliminary data.</text>
</comment>
<evidence type="ECO:0000259" key="1">
    <source>
        <dbReference type="PROSITE" id="PS50053"/>
    </source>
</evidence>
<name>A0ABQ9IR45_9CUCU</name>
<accession>A0ABQ9IR45</accession>
<dbReference type="Proteomes" id="UP001162164">
    <property type="component" value="Unassembled WGS sequence"/>
</dbReference>
<organism evidence="2 3">
    <name type="scientific">Molorchus minor</name>
    <dbReference type="NCBI Taxonomy" id="1323400"/>
    <lineage>
        <taxon>Eukaryota</taxon>
        <taxon>Metazoa</taxon>
        <taxon>Ecdysozoa</taxon>
        <taxon>Arthropoda</taxon>
        <taxon>Hexapoda</taxon>
        <taxon>Insecta</taxon>
        <taxon>Pterygota</taxon>
        <taxon>Neoptera</taxon>
        <taxon>Endopterygota</taxon>
        <taxon>Coleoptera</taxon>
        <taxon>Polyphaga</taxon>
        <taxon>Cucujiformia</taxon>
        <taxon>Chrysomeloidea</taxon>
        <taxon>Cerambycidae</taxon>
        <taxon>Lamiinae</taxon>
        <taxon>Monochamini</taxon>
        <taxon>Molorchus</taxon>
    </lineage>
</organism>
<evidence type="ECO:0000313" key="2">
    <source>
        <dbReference type="EMBL" id="KAJ8957303.1"/>
    </source>
</evidence>
<dbReference type="PROSITE" id="PS50053">
    <property type="entry name" value="UBIQUITIN_2"/>
    <property type="match status" value="1"/>
</dbReference>
<sequence length="102" mass="10945">MQLFFRGQSTQLECQGSETIEAIKDRIASLESLKASEINLYAAGVPVSDDSLVSSFENTDIELTVGLPGGKVHGSLARAGMLNLILQLYGIFSSAICFLCML</sequence>
<dbReference type="InterPro" id="IPR000626">
    <property type="entry name" value="Ubiquitin-like_dom"/>
</dbReference>
<dbReference type="SUPFAM" id="SSF54236">
    <property type="entry name" value="Ubiquitin-like"/>
    <property type="match status" value="1"/>
</dbReference>
<gene>
    <name evidence="2" type="ORF">NQ317_016287</name>
</gene>
<evidence type="ECO:0000313" key="3">
    <source>
        <dbReference type="Proteomes" id="UP001162164"/>
    </source>
</evidence>